<evidence type="ECO:0000313" key="2">
    <source>
        <dbReference type="EMBL" id="CAE8627461.1"/>
    </source>
</evidence>
<dbReference type="AlphaFoldDB" id="A0A813GR27"/>
<comment type="caution">
    <text evidence="2">The sequence shown here is derived from an EMBL/GenBank/DDBJ whole genome shotgun (WGS) entry which is preliminary data.</text>
</comment>
<keyword evidence="4" id="KW-1185">Reference proteome</keyword>
<dbReference type="Proteomes" id="UP000626109">
    <property type="component" value="Unassembled WGS sequence"/>
</dbReference>
<protein>
    <submittedName>
        <fullName evidence="2">Uncharacterized protein</fullName>
    </submittedName>
</protein>
<reference evidence="2" key="1">
    <citation type="submission" date="2021-02" db="EMBL/GenBank/DDBJ databases">
        <authorList>
            <person name="Dougan E. K."/>
            <person name="Rhodes N."/>
            <person name="Thang M."/>
            <person name="Chan C."/>
        </authorList>
    </citation>
    <scope>NUCLEOTIDE SEQUENCE</scope>
</reference>
<feature type="region of interest" description="Disordered" evidence="1">
    <location>
        <begin position="1"/>
        <end position="23"/>
    </location>
</feature>
<organism evidence="2 4">
    <name type="scientific">Polarella glacialis</name>
    <name type="common">Dinoflagellate</name>
    <dbReference type="NCBI Taxonomy" id="89957"/>
    <lineage>
        <taxon>Eukaryota</taxon>
        <taxon>Sar</taxon>
        <taxon>Alveolata</taxon>
        <taxon>Dinophyceae</taxon>
        <taxon>Suessiales</taxon>
        <taxon>Suessiaceae</taxon>
        <taxon>Polarella</taxon>
    </lineage>
</organism>
<feature type="non-terminal residue" evidence="2">
    <location>
        <position position="1"/>
    </location>
</feature>
<feature type="non-terminal residue" evidence="2">
    <location>
        <position position="54"/>
    </location>
</feature>
<evidence type="ECO:0000313" key="4">
    <source>
        <dbReference type="Proteomes" id="UP000654075"/>
    </source>
</evidence>
<evidence type="ECO:0000313" key="3">
    <source>
        <dbReference type="EMBL" id="CAE8648364.1"/>
    </source>
</evidence>
<dbReference type="Proteomes" id="UP000654075">
    <property type="component" value="Unassembled WGS sequence"/>
</dbReference>
<name>A0A813GR27_POLGL</name>
<gene>
    <name evidence="2" type="ORF">PGLA1383_LOCUS44222</name>
    <name evidence="3" type="ORF">PGLA2088_LOCUS6509</name>
</gene>
<proteinExistence type="predicted"/>
<evidence type="ECO:0000256" key="1">
    <source>
        <dbReference type="SAM" id="MobiDB-lite"/>
    </source>
</evidence>
<accession>A0A813GR27</accession>
<dbReference type="EMBL" id="CAJNNV010029193">
    <property type="protein sequence ID" value="CAE8627461.1"/>
    <property type="molecule type" value="Genomic_DNA"/>
</dbReference>
<dbReference type="EMBL" id="CAJNNW010006513">
    <property type="protein sequence ID" value="CAE8648364.1"/>
    <property type="molecule type" value="Genomic_DNA"/>
</dbReference>
<sequence length="54" mass="5781">RDFSLMEHYGASSASAGDRPVPFSGIPPALRQNAANLARWFPEVLLALGAPDLE</sequence>